<protein>
    <submittedName>
        <fullName evidence="2">Uncharacterized protein</fullName>
    </submittedName>
</protein>
<reference evidence="2 3" key="1">
    <citation type="journal article" date="2020" name="ISME J.">
        <title>Comparative genomics reveals insights into cyanobacterial evolution and habitat adaptation.</title>
        <authorList>
            <person name="Chen M.Y."/>
            <person name="Teng W.K."/>
            <person name="Zhao L."/>
            <person name="Hu C.X."/>
            <person name="Zhou Y.K."/>
            <person name="Han B.P."/>
            <person name="Song L.R."/>
            <person name="Shu W.S."/>
        </authorList>
    </citation>
    <scope>NUCLEOTIDE SEQUENCE [LARGE SCALE GENOMIC DNA]</scope>
    <source>
        <strain evidence="2 3">FACHB-248</strain>
    </source>
</reference>
<gene>
    <name evidence="2" type="ORF">H6G81_06210</name>
</gene>
<feature type="region of interest" description="Disordered" evidence="1">
    <location>
        <begin position="220"/>
        <end position="242"/>
    </location>
</feature>
<comment type="caution">
    <text evidence="2">The sequence shown here is derived from an EMBL/GenBank/DDBJ whole genome shotgun (WGS) entry which is preliminary data.</text>
</comment>
<dbReference type="Proteomes" id="UP000660380">
    <property type="component" value="Unassembled WGS sequence"/>
</dbReference>
<organism evidence="2 3">
    <name type="scientific">Scytonema hofmannii FACHB-248</name>
    <dbReference type="NCBI Taxonomy" id="1842502"/>
    <lineage>
        <taxon>Bacteria</taxon>
        <taxon>Bacillati</taxon>
        <taxon>Cyanobacteriota</taxon>
        <taxon>Cyanophyceae</taxon>
        <taxon>Nostocales</taxon>
        <taxon>Scytonemataceae</taxon>
        <taxon>Scytonema</taxon>
    </lineage>
</organism>
<evidence type="ECO:0000313" key="2">
    <source>
        <dbReference type="EMBL" id="MBD2604128.1"/>
    </source>
</evidence>
<proteinExistence type="predicted"/>
<keyword evidence="3" id="KW-1185">Reference proteome</keyword>
<evidence type="ECO:0000313" key="3">
    <source>
        <dbReference type="Proteomes" id="UP000660380"/>
    </source>
</evidence>
<accession>A0ABR8GLC6</accession>
<dbReference type="EMBL" id="JACJTA010000008">
    <property type="protein sequence ID" value="MBD2604128.1"/>
    <property type="molecule type" value="Genomic_DNA"/>
</dbReference>
<name>A0ABR8GLC6_9CYAN</name>
<feature type="compositionally biased region" description="Low complexity" evidence="1">
    <location>
        <begin position="224"/>
        <end position="236"/>
    </location>
</feature>
<sequence>MRNMTEAMRYANLQEDMTRLGITDESIAKKAQEIAVVTSEDKEKAKEALFERASTMHEEKVALSQVSIEGVEPINFPSFEINNQDKIQSTITDVENLTSSVDKKDDDKNSKNEVSVENKNVAIAKTSDVQQVIIPKLLEVLSNKGEQENGSVVYQDEKYTASIKLEEDSNILSLNRNLDSENRKALVASKNNDEPSYIIVVNNISQEEFERFKLLFNEEQNRYSHQQTQQSTNSKSNDNEIG</sequence>
<evidence type="ECO:0000256" key="1">
    <source>
        <dbReference type="SAM" id="MobiDB-lite"/>
    </source>
</evidence>